<sequence length="62" mass="6745">MVCGEEEDRNGAACPAAGKRETLLEVGARLSSMSSLRKRCWTGARLRQQRSSDVCRTGAPPH</sequence>
<keyword evidence="2" id="KW-1185">Reference proteome</keyword>
<name>A0A5B7F7J3_PORTR</name>
<protein>
    <submittedName>
        <fullName evidence="1">Uncharacterized protein</fullName>
    </submittedName>
</protein>
<comment type="caution">
    <text evidence="1">The sequence shown here is derived from an EMBL/GenBank/DDBJ whole genome shotgun (WGS) entry which is preliminary data.</text>
</comment>
<evidence type="ECO:0000313" key="2">
    <source>
        <dbReference type="Proteomes" id="UP000324222"/>
    </source>
</evidence>
<accession>A0A5B7F7J3</accession>
<dbReference type="EMBL" id="VSRR010005083">
    <property type="protein sequence ID" value="MPC41507.1"/>
    <property type="molecule type" value="Genomic_DNA"/>
</dbReference>
<reference evidence="1 2" key="1">
    <citation type="submission" date="2019-05" db="EMBL/GenBank/DDBJ databases">
        <title>Another draft genome of Portunus trituberculatus and its Hox gene families provides insights of decapod evolution.</title>
        <authorList>
            <person name="Jeong J.-H."/>
            <person name="Song I."/>
            <person name="Kim S."/>
            <person name="Choi T."/>
            <person name="Kim D."/>
            <person name="Ryu S."/>
            <person name="Kim W."/>
        </authorList>
    </citation>
    <scope>NUCLEOTIDE SEQUENCE [LARGE SCALE GENOMIC DNA]</scope>
    <source>
        <tissue evidence="1">Muscle</tissue>
    </source>
</reference>
<evidence type="ECO:0000313" key="1">
    <source>
        <dbReference type="EMBL" id="MPC41507.1"/>
    </source>
</evidence>
<organism evidence="1 2">
    <name type="scientific">Portunus trituberculatus</name>
    <name type="common">Swimming crab</name>
    <name type="synonym">Neptunus trituberculatus</name>
    <dbReference type="NCBI Taxonomy" id="210409"/>
    <lineage>
        <taxon>Eukaryota</taxon>
        <taxon>Metazoa</taxon>
        <taxon>Ecdysozoa</taxon>
        <taxon>Arthropoda</taxon>
        <taxon>Crustacea</taxon>
        <taxon>Multicrustacea</taxon>
        <taxon>Malacostraca</taxon>
        <taxon>Eumalacostraca</taxon>
        <taxon>Eucarida</taxon>
        <taxon>Decapoda</taxon>
        <taxon>Pleocyemata</taxon>
        <taxon>Brachyura</taxon>
        <taxon>Eubrachyura</taxon>
        <taxon>Portunoidea</taxon>
        <taxon>Portunidae</taxon>
        <taxon>Portuninae</taxon>
        <taxon>Portunus</taxon>
    </lineage>
</organism>
<dbReference type="Proteomes" id="UP000324222">
    <property type="component" value="Unassembled WGS sequence"/>
</dbReference>
<dbReference type="AlphaFoldDB" id="A0A5B7F7J3"/>
<gene>
    <name evidence="1" type="ORF">E2C01_035101</name>
</gene>
<proteinExistence type="predicted"/>